<dbReference type="SUPFAM" id="SSF52540">
    <property type="entry name" value="P-loop containing nucleoside triphosphate hydrolases"/>
    <property type="match status" value="1"/>
</dbReference>
<evidence type="ECO:0000313" key="3">
    <source>
        <dbReference type="Proteomes" id="UP000623250"/>
    </source>
</evidence>
<dbReference type="CDD" id="cd00882">
    <property type="entry name" value="Ras_like_GTPase"/>
    <property type="match status" value="1"/>
</dbReference>
<feature type="domain" description="G" evidence="1">
    <location>
        <begin position="47"/>
        <end position="142"/>
    </location>
</feature>
<comment type="caution">
    <text evidence="2">The sequence shown here is derived from an EMBL/GenBank/DDBJ whole genome shotgun (WGS) entry which is preliminary data.</text>
</comment>
<dbReference type="Pfam" id="PF01926">
    <property type="entry name" value="MMR_HSR1"/>
    <property type="match status" value="1"/>
</dbReference>
<evidence type="ECO:0000259" key="1">
    <source>
        <dbReference type="Pfam" id="PF01926"/>
    </source>
</evidence>
<accession>A0A8I1GI84</accession>
<sequence length="419" mass="43871">MTWREEFEGTFSRSLKAVRDNVLTPQAASAPFDERVAELAKSRAPVIWLIGKVQSGKTSIVRALTGVTAAEVGQGYKPCTRTAQIFDFPADAPVIRFLDTRGLGEAGYDPTEDIAVHESQAHLILAVMKALDPQQDAVLSTVKAARARHPGWPVVVAQTTLHDAYKPGDGHPAAYPYGEPGAALEVIGPVPPDLARSLAHQRGLFADLPGDGLLLFVPIDFTQPDDGFEPVNYGLPQLLAALEKAAPAGIVAALKDGSARAGDSFSNEAHPHIVGYSSAAAAADVVPLAGAVAVPAVQAKMLHSLARIYGVEWNRRTLSEFGACLGAGVVTRMAAAFGARQLAKLIPVYGQTAGAAAAAATSFATTFAIGKAACYFLARQRLGQSDPKGVAEAYAAALAEAFRFRKKAEAESKPEGAPA</sequence>
<protein>
    <submittedName>
        <fullName evidence="2">GTPase domain-containing protein</fullName>
    </submittedName>
</protein>
<dbReference type="Proteomes" id="UP000623250">
    <property type="component" value="Unassembled WGS sequence"/>
</dbReference>
<keyword evidence="3" id="KW-1185">Reference proteome</keyword>
<gene>
    <name evidence="2" type="ORF">JDN41_15185</name>
</gene>
<dbReference type="InterPro" id="IPR027417">
    <property type="entry name" value="P-loop_NTPase"/>
</dbReference>
<organism evidence="2 3">
    <name type="scientific">Rhodomicrobium udaipurense</name>
    <dbReference type="NCBI Taxonomy" id="1202716"/>
    <lineage>
        <taxon>Bacteria</taxon>
        <taxon>Pseudomonadati</taxon>
        <taxon>Pseudomonadota</taxon>
        <taxon>Alphaproteobacteria</taxon>
        <taxon>Hyphomicrobiales</taxon>
        <taxon>Hyphomicrobiaceae</taxon>
        <taxon>Rhodomicrobium</taxon>
    </lineage>
</organism>
<name>A0A8I1GI84_9HYPH</name>
<dbReference type="EMBL" id="JAEMUK010000082">
    <property type="protein sequence ID" value="MBJ7544896.1"/>
    <property type="molecule type" value="Genomic_DNA"/>
</dbReference>
<dbReference type="AlphaFoldDB" id="A0A8I1GI84"/>
<dbReference type="InterPro" id="IPR006073">
    <property type="entry name" value="GTP-bd"/>
</dbReference>
<dbReference type="GO" id="GO:0005525">
    <property type="term" value="F:GTP binding"/>
    <property type="evidence" value="ECO:0007669"/>
    <property type="project" value="InterPro"/>
</dbReference>
<dbReference type="RefSeq" id="WP_199502526.1">
    <property type="nucleotide sequence ID" value="NZ_JAEMUK010000082.1"/>
</dbReference>
<reference evidence="2 3" key="1">
    <citation type="submission" date="2020-12" db="EMBL/GenBank/DDBJ databases">
        <title>Revised draft genomes of Rhodomicrobium vannielii ATCC 17100 and Rhodomicrobium udaipurense JA643.</title>
        <authorList>
            <person name="Conners E.M."/>
            <person name="Davenport E.J."/>
            <person name="Bose A."/>
        </authorList>
    </citation>
    <scope>NUCLEOTIDE SEQUENCE [LARGE SCALE GENOMIC DNA]</scope>
    <source>
        <strain evidence="2 3">JA643</strain>
    </source>
</reference>
<evidence type="ECO:0000313" key="2">
    <source>
        <dbReference type="EMBL" id="MBJ7544896.1"/>
    </source>
</evidence>
<dbReference type="Gene3D" id="3.40.50.300">
    <property type="entry name" value="P-loop containing nucleotide triphosphate hydrolases"/>
    <property type="match status" value="1"/>
</dbReference>
<proteinExistence type="predicted"/>